<dbReference type="OrthoDB" id="1057861at2759"/>
<dbReference type="Proteomes" id="UP000029120">
    <property type="component" value="Chromosome 3"/>
</dbReference>
<evidence type="ECO:0000313" key="2">
    <source>
        <dbReference type="EMBL" id="KFK40128.1"/>
    </source>
</evidence>
<dbReference type="Gramene" id="KFK40128">
    <property type="protein sequence ID" value="KFK40128"/>
    <property type="gene ID" value="AALP_AA3G334000"/>
</dbReference>
<dbReference type="InterPro" id="IPR040256">
    <property type="entry name" value="At4g02000-like"/>
</dbReference>
<dbReference type="PANTHER" id="PTHR31286">
    <property type="entry name" value="GLYCINE-RICH CELL WALL STRUCTURAL PROTEIN 1.8-LIKE"/>
    <property type="match status" value="1"/>
</dbReference>
<accession>A0A087HDC6</accession>
<evidence type="ECO:0000313" key="3">
    <source>
        <dbReference type="Proteomes" id="UP000029120"/>
    </source>
</evidence>
<sequence length="256" mass="29304">MESQKAIWEDLKDLRLGSDGEPWVVHEDVQAKYIREHKLCLVAKGLNSDHQNPAGIKKAMPGKWGLIGKVEGQVTDKGLVKFYFQKEHQLLTVLDRAPYEYRGWMVAVDLWNRRNSLTFLRIYINKLPQEYRRFDLVHNIGSKLGHVVDKCIIEPNLLHDRPAKVWVQVEFDIDNVITKTRNVTIIQGEPLVDLEFTYQGLEKYCAICGSLRHAYDKCPKASTLTTMAGTLMEISHDPYATANERRVAIEGINSGQ</sequence>
<dbReference type="AlphaFoldDB" id="A0A087HDC6"/>
<keyword evidence="3" id="KW-1185">Reference proteome</keyword>
<dbReference type="InterPro" id="IPR025558">
    <property type="entry name" value="DUF4283"/>
</dbReference>
<dbReference type="eggNOG" id="KOG1075">
    <property type="taxonomic scope" value="Eukaryota"/>
</dbReference>
<name>A0A087HDC6_ARAAL</name>
<organism evidence="2 3">
    <name type="scientific">Arabis alpina</name>
    <name type="common">Alpine rock-cress</name>
    <dbReference type="NCBI Taxonomy" id="50452"/>
    <lineage>
        <taxon>Eukaryota</taxon>
        <taxon>Viridiplantae</taxon>
        <taxon>Streptophyta</taxon>
        <taxon>Embryophyta</taxon>
        <taxon>Tracheophyta</taxon>
        <taxon>Spermatophyta</taxon>
        <taxon>Magnoliopsida</taxon>
        <taxon>eudicotyledons</taxon>
        <taxon>Gunneridae</taxon>
        <taxon>Pentapetalae</taxon>
        <taxon>rosids</taxon>
        <taxon>malvids</taxon>
        <taxon>Brassicales</taxon>
        <taxon>Brassicaceae</taxon>
        <taxon>Arabideae</taxon>
        <taxon>Arabis</taxon>
    </lineage>
</organism>
<gene>
    <name evidence="2" type="ordered locus">AALP_Aa3g334000</name>
</gene>
<dbReference type="OMA" id="QDHEIRE"/>
<dbReference type="PANTHER" id="PTHR31286:SF170">
    <property type="entry name" value="(RAPE) HYPOTHETICAL PROTEIN"/>
    <property type="match status" value="1"/>
</dbReference>
<evidence type="ECO:0000259" key="1">
    <source>
        <dbReference type="Pfam" id="PF14111"/>
    </source>
</evidence>
<dbReference type="Pfam" id="PF14111">
    <property type="entry name" value="DUF4283"/>
    <property type="match status" value="1"/>
</dbReference>
<feature type="domain" description="DUF4283" evidence="1">
    <location>
        <begin position="36"/>
        <end position="114"/>
    </location>
</feature>
<protein>
    <recommendedName>
        <fullName evidence="1">DUF4283 domain-containing protein</fullName>
    </recommendedName>
</protein>
<proteinExistence type="predicted"/>
<dbReference type="EMBL" id="CM002871">
    <property type="protein sequence ID" value="KFK40128.1"/>
    <property type="molecule type" value="Genomic_DNA"/>
</dbReference>
<reference evidence="3" key="1">
    <citation type="journal article" date="2015" name="Nat. Plants">
        <title>Genome expansion of Arabis alpina linked with retrotransposition and reduced symmetric DNA methylation.</title>
        <authorList>
            <person name="Willing E.M."/>
            <person name="Rawat V."/>
            <person name="Mandakova T."/>
            <person name="Maumus F."/>
            <person name="James G.V."/>
            <person name="Nordstroem K.J."/>
            <person name="Becker C."/>
            <person name="Warthmann N."/>
            <person name="Chica C."/>
            <person name="Szarzynska B."/>
            <person name="Zytnicki M."/>
            <person name="Albani M.C."/>
            <person name="Kiefer C."/>
            <person name="Bergonzi S."/>
            <person name="Castaings L."/>
            <person name="Mateos J.L."/>
            <person name="Berns M.C."/>
            <person name="Bujdoso N."/>
            <person name="Piofczyk T."/>
            <person name="de Lorenzo L."/>
            <person name="Barrero-Sicilia C."/>
            <person name="Mateos I."/>
            <person name="Piednoel M."/>
            <person name="Hagmann J."/>
            <person name="Chen-Min-Tao R."/>
            <person name="Iglesias-Fernandez R."/>
            <person name="Schuster S.C."/>
            <person name="Alonso-Blanco C."/>
            <person name="Roudier F."/>
            <person name="Carbonero P."/>
            <person name="Paz-Ares J."/>
            <person name="Davis S.J."/>
            <person name="Pecinka A."/>
            <person name="Quesneville H."/>
            <person name="Colot V."/>
            <person name="Lysak M.A."/>
            <person name="Weigel D."/>
            <person name="Coupland G."/>
            <person name="Schneeberger K."/>
        </authorList>
    </citation>
    <scope>NUCLEOTIDE SEQUENCE [LARGE SCALE GENOMIC DNA]</scope>
    <source>
        <strain evidence="3">cv. Pajares</strain>
    </source>
</reference>